<reference evidence="1" key="1">
    <citation type="submission" date="2019-08" db="EMBL/GenBank/DDBJ databases">
        <authorList>
            <person name="Kucharzyk K."/>
            <person name="Murdoch R.W."/>
            <person name="Higgins S."/>
            <person name="Loffler F."/>
        </authorList>
    </citation>
    <scope>NUCLEOTIDE SEQUENCE</scope>
</reference>
<dbReference type="AlphaFoldDB" id="A0A645CHT2"/>
<evidence type="ECO:0000313" key="1">
    <source>
        <dbReference type="EMBL" id="MPM76458.1"/>
    </source>
</evidence>
<dbReference type="EMBL" id="VSSQ01027293">
    <property type="protein sequence ID" value="MPM76458.1"/>
    <property type="molecule type" value="Genomic_DNA"/>
</dbReference>
<proteinExistence type="predicted"/>
<name>A0A645CHT2_9ZZZZ</name>
<comment type="caution">
    <text evidence="1">The sequence shown here is derived from an EMBL/GenBank/DDBJ whole genome shotgun (WGS) entry which is preliminary data.</text>
</comment>
<organism evidence="1">
    <name type="scientific">bioreactor metagenome</name>
    <dbReference type="NCBI Taxonomy" id="1076179"/>
    <lineage>
        <taxon>unclassified sequences</taxon>
        <taxon>metagenomes</taxon>
        <taxon>ecological metagenomes</taxon>
    </lineage>
</organism>
<sequence>MLHLFVLIIDEALMVTGHKLHTKMIGLCIGSDLYAFIQAVKGCQSSLVQVAVGTQLHQLQMFGRKIIAIVGFLQYGKYFIHFHYQTPHFIGRICQSENKESRMVKSSVRLICSIPAGVHASIHSA</sequence>
<gene>
    <name evidence="1" type="ORF">SDC9_123456</name>
</gene>
<accession>A0A645CHT2</accession>
<protein>
    <submittedName>
        <fullName evidence="1">Uncharacterized protein</fullName>
    </submittedName>
</protein>